<dbReference type="RefSeq" id="WP_106845838.1">
    <property type="nucleotide sequence ID" value="NZ_CP027792.1"/>
</dbReference>
<dbReference type="Proteomes" id="UP000241829">
    <property type="component" value="Chromosome"/>
</dbReference>
<dbReference type="EMBL" id="CP027792">
    <property type="protein sequence ID" value="AVP57282.1"/>
    <property type="molecule type" value="Genomic_DNA"/>
</dbReference>
<dbReference type="InterPro" id="IPR014958">
    <property type="entry name" value="DGC"/>
</dbReference>
<sequence length="141" mass="15056">MSADEPEDDAPLPADHPLVYSCSGCSSAAQLANHVAVQMDRRGVAEMSCIAGVGGDVPKLVKLAKSGRDIIALDGCPLVCVKSSLARHGIAPARHYRLHERGVKKRTHQDFDAQQAAEVLAHIEADLRAHPLSEDGHDAQH</sequence>
<protein>
    <submittedName>
        <fullName evidence="1">Zinc-binding protein</fullName>
    </submittedName>
</protein>
<evidence type="ECO:0000313" key="2">
    <source>
        <dbReference type="Proteomes" id="UP000241829"/>
    </source>
</evidence>
<evidence type="ECO:0000313" key="1">
    <source>
        <dbReference type="EMBL" id="AVP57282.1"/>
    </source>
</evidence>
<dbReference type="AlphaFoldDB" id="A0A2P1NJT1"/>
<proteinExistence type="predicted"/>
<accession>A0A2P1NJT1</accession>
<gene>
    <name evidence="1" type="ORF">C7H73_06085</name>
</gene>
<name>A0A2P1NJT1_9BURK</name>
<organism evidence="1 2">
    <name type="scientific">Pulveribacter suum</name>
    <dbReference type="NCBI Taxonomy" id="2116657"/>
    <lineage>
        <taxon>Bacteria</taxon>
        <taxon>Pseudomonadati</taxon>
        <taxon>Pseudomonadota</taxon>
        <taxon>Betaproteobacteria</taxon>
        <taxon>Burkholderiales</taxon>
        <taxon>Comamonadaceae</taxon>
        <taxon>Pulveribacter</taxon>
    </lineage>
</organism>
<reference evidence="2" key="1">
    <citation type="submission" date="2018-03" db="EMBL/GenBank/DDBJ databases">
        <title>Genome sequencing of Melaminivora sp. strain SC2-7.</title>
        <authorList>
            <person name="Kim S.-J."/>
            <person name="Heo J."/>
            <person name="Ahn J.-H."/>
            <person name="Kwon S.-W."/>
        </authorList>
    </citation>
    <scope>NUCLEOTIDE SEQUENCE [LARGE SCALE GENOMIC DNA]</scope>
    <source>
        <strain evidence="2">SC2-7</strain>
    </source>
</reference>
<dbReference type="Pfam" id="PF08859">
    <property type="entry name" value="DGC"/>
    <property type="match status" value="1"/>
</dbReference>
<dbReference type="OrthoDB" id="2111735at2"/>
<dbReference type="KEGG" id="melm:C7H73_06085"/>
<keyword evidence="2" id="KW-1185">Reference proteome</keyword>